<dbReference type="InterPro" id="IPR047705">
    <property type="entry name" value="AimR-like"/>
</dbReference>
<protein>
    <recommendedName>
        <fullName evidence="2">Prophage helix-turn-helix protein</fullName>
    </recommendedName>
</protein>
<keyword evidence="1" id="KW-0614">Plasmid</keyword>
<reference evidence="1" key="1">
    <citation type="journal article" date="2017" name="Res. Microbiol.">
        <title>Comparative genomics of extrachromosomal elements in Bacillus thuringiensis subsp. israelensis.</title>
        <authorList>
            <person name="Bolotin A."/>
            <person name="Gillis A."/>
            <person name="Sanchis V."/>
            <person name="Nielsen-LeRoux C."/>
            <person name="Mahillon J."/>
            <person name="Lereclus D."/>
            <person name="Sorokin A."/>
        </authorList>
    </citation>
    <scope>NUCLEOTIDE SEQUENCE</scope>
    <source>
        <strain evidence="1">AM65-52</strain>
        <plasmid evidence="1">pAM65-52-5-100K</plasmid>
    </source>
</reference>
<proteinExistence type="predicted"/>
<dbReference type="RefSeq" id="WP_001110320.1">
    <property type="nucleotide sequence ID" value="NZ_CP013280.1"/>
</dbReference>
<dbReference type="EMBL" id="CP013280">
    <property type="protein sequence ID" value="AND28791.1"/>
    <property type="molecule type" value="Genomic_DNA"/>
</dbReference>
<name>A0A161JRA2_BACTI</name>
<evidence type="ECO:0008006" key="2">
    <source>
        <dbReference type="Google" id="ProtNLM"/>
    </source>
</evidence>
<geneLocation type="plasmid" evidence="1">
    <name>pAM65-52-5-100K</name>
</geneLocation>
<accession>A0A161JRA2</accession>
<gene>
    <name evidence="1" type="ORF">ATN07_34370</name>
</gene>
<dbReference type="AlphaFoldDB" id="A0A161JRA2"/>
<evidence type="ECO:0000313" key="1">
    <source>
        <dbReference type="EMBL" id="AND28791.1"/>
    </source>
</evidence>
<dbReference type="SMR" id="A0A161JRA2"/>
<organism evidence="1">
    <name type="scientific">Bacillus thuringiensis subsp. israelensis</name>
    <dbReference type="NCBI Taxonomy" id="1430"/>
    <lineage>
        <taxon>Bacteria</taxon>
        <taxon>Bacillati</taxon>
        <taxon>Bacillota</taxon>
        <taxon>Bacilli</taxon>
        <taxon>Bacillales</taxon>
        <taxon>Bacillaceae</taxon>
        <taxon>Bacillus</taxon>
        <taxon>Bacillus cereus group</taxon>
    </lineage>
</organism>
<dbReference type="NCBIfam" id="NF038310">
    <property type="entry name" value="lysogeny_AimR"/>
    <property type="match status" value="1"/>
</dbReference>
<sequence length="389" mass="46271">MNYWNRKLQEEINNAHKTYDCFAVEAKVSKSTLTDLFKYNKEVSMFSVFKMAKVLFPDRRNIHEECCINIFDQYERNVKINMKRLFVIAYLNGYSSILKYLVDLSSSHTDYNVKKYSPLFKLFYERPRGGNPKEHLLCLEDIRKTVPKKENLDMEIFCDILYLLSSGDIGDFGMFDTYRDRVVTNISKIKNQDLKLLYNYWITDIWSYALLRRLKVNEFREQNSKLMMYENIQYFPVMSAMNNLRLGESFLFSDYQKSYDFTLKALEELENKCDFKYRIAINNMNFLKLIHNIEIDTINLEQLHPAELALYFVLKKEYLKAIEILMKLKNKNKKLTPIQYCYLGQAKMDLDIIAESKKLFIENGDYFFAQYATKAYNDCKELLKCGGVK</sequence>
<dbReference type="Pfam" id="PF22871">
    <property type="entry name" value="AimR"/>
    <property type="match status" value="1"/>
</dbReference>